<dbReference type="HAMAP" id="MF_00042">
    <property type="entry name" value="RNase_H"/>
    <property type="match status" value="1"/>
</dbReference>
<evidence type="ECO:0000256" key="5">
    <source>
        <dbReference type="ARBA" id="ARBA00012180"/>
    </source>
</evidence>
<keyword evidence="9 11" id="KW-0378">Hydrolase</keyword>
<evidence type="ECO:0000256" key="11">
    <source>
        <dbReference type="HAMAP-Rule" id="MF_00042"/>
    </source>
</evidence>
<sequence>MTEQRIASVIMYADGACKGNPGPGGWGVYLQSGEHAKELCGGELNTTNNRMELTAVIEGLNALKKRCSIDVYTDSQYVRKGVLEWMPKWKLNGWKTSDKKPVKNSDLWQTLDAASVRHLVRWHWVKGHSGNPGNEKADALANQGVEKAMAAKVD</sequence>
<dbReference type="GO" id="GO:0003676">
    <property type="term" value="F:nucleic acid binding"/>
    <property type="evidence" value="ECO:0007669"/>
    <property type="project" value="InterPro"/>
</dbReference>
<name>A0AA86IYB2_9BURK</name>
<dbReference type="Gene3D" id="3.30.420.10">
    <property type="entry name" value="Ribonuclease H-like superfamily/Ribonuclease H"/>
    <property type="match status" value="1"/>
</dbReference>
<dbReference type="SUPFAM" id="SSF53098">
    <property type="entry name" value="Ribonuclease H-like"/>
    <property type="match status" value="1"/>
</dbReference>
<comment type="similarity">
    <text evidence="3 11">Belongs to the RNase H family.</text>
</comment>
<dbReference type="InterPro" id="IPR012337">
    <property type="entry name" value="RNaseH-like_sf"/>
</dbReference>
<evidence type="ECO:0000256" key="3">
    <source>
        <dbReference type="ARBA" id="ARBA00005300"/>
    </source>
</evidence>
<comment type="function">
    <text evidence="2 11">Endonuclease that specifically degrades the RNA of RNA-DNA hybrids.</text>
</comment>
<evidence type="ECO:0000256" key="8">
    <source>
        <dbReference type="ARBA" id="ARBA00022759"/>
    </source>
</evidence>
<feature type="binding site" evidence="11">
    <location>
        <position position="74"/>
    </location>
    <ligand>
        <name>Mg(2+)</name>
        <dbReference type="ChEBI" id="CHEBI:18420"/>
        <label>1</label>
    </ligand>
</feature>
<keyword evidence="11" id="KW-0963">Cytoplasm</keyword>
<feature type="binding site" evidence="11">
    <location>
        <position position="52"/>
    </location>
    <ligand>
        <name>Mg(2+)</name>
        <dbReference type="ChEBI" id="CHEBI:18420"/>
        <label>1</label>
    </ligand>
</feature>
<feature type="binding site" evidence="11">
    <location>
        <position position="138"/>
    </location>
    <ligand>
        <name>Mg(2+)</name>
        <dbReference type="ChEBI" id="CHEBI:18420"/>
        <label>2</label>
    </ligand>
</feature>
<dbReference type="GO" id="GO:0043137">
    <property type="term" value="P:DNA replication, removal of RNA primer"/>
    <property type="evidence" value="ECO:0007669"/>
    <property type="project" value="TreeGrafter"/>
</dbReference>
<comment type="subcellular location">
    <subcellularLocation>
        <location evidence="11">Cytoplasm</location>
    </subcellularLocation>
</comment>
<dbReference type="InterPro" id="IPR002156">
    <property type="entry name" value="RNaseH_domain"/>
</dbReference>
<gene>
    <name evidence="11 13" type="primary">rnhA</name>
    <name evidence="13" type="ORF">RGQ30_11850</name>
</gene>
<proteinExistence type="inferred from homology"/>
<dbReference type="EMBL" id="AP028947">
    <property type="protein sequence ID" value="BET25684.1"/>
    <property type="molecule type" value="Genomic_DNA"/>
</dbReference>
<feature type="domain" description="RNase H type-1" evidence="12">
    <location>
        <begin position="5"/>
        <end position="146"/>
    </location>
</feature>
<comment type="subunit">
    <text evidence="4 11">Monomer.</text>
</comment>
<dbReference type="Proteomes" id="UP001329151">
    <property type="component" value="Chromosome"/>
</dbReference>
<dbReference type="PROSITE" id="PS50879">
    <property type="entry name" value="RNASE_H_1"/>
    <property type="match status" value="1"/>
</dbReference>
<dbReference type="PANTHER" id="PTHR10642">
    <property type="entry name" value="RIBONUCLEASE H1"/>
    <property type="match status" value="1"/>
</dbReference>
<evidence type="ECO:0000313" key="13">
    <source>
        <dbReference type="EMBL" id="BET25684.1"/>
    </source>
</evidence>
<comment type="cofactor">
    <cofactor evidence="11">
        <name>Mg(2+)</name>
        <dbReference type="ChEBI" id="CHEBI:18420"/>
    </cofactor>
    <text evidence="11">Binds 1 Mg(2+) ion per subunit. May bind a second metal ion at a regulatory site, or after substrate binding.</text>
</comment>
<dbReference type="InterPro" id="IPR036397">
    <property type="entry name" value="RNaseH_sf"/>
</dbReference>
<keyword evidence="6 11" id="KW-0540">Nuclease</keyword>
<dbReference type="CDD" id="cd09278">
    <property type="entry name" value="RNase_HI_prokaryote_like"/>
    <property type="match status" value="1"/>
</dbReference>
<protein>
    <recommendedName>
        <fullName evidence="5 11">Ribonuclease H</fullName>
        <shortName evidence="11">RNase H</shortName>
        <ecNumber evidence="5 11">3.1.26.4</ecNumber>
    </recommendedName>
</protein>
<dbReference type="PANTHER" id="PTHR10642:SF26">
    <property type="entry name" value="RIBONUCLEASE H1"/>
    <property type="match status" value="1"/>
</dbReference>
<reference evidence="13 14" key="1">
    <citation type="submission" date="2023-10" db="EMBL/GenBank/DDBJ databases">
        <title>Complete Genome Sequence of Limnobacter thiooxidans CS-K2T, Isolated from freshwater lake sediments in Bavaria, Germany.</title>
        <authorList>
            <person name="Naruki M."/>
            <person name="Watanabe A."/>
            <person name="Warashina T."/>
            <person name="Morita T."/>
            <person name="Arakawa K."/>
        </authorList>
    </citation>
    <scope>NUCLEOTIDE SEQUENCE [LARGE SCALE GENOMIC DNA]</scope>
    <source>
        <strain evidence="13 14">CS-K2</strain>
    </source>
</reference>
<evidence type="ECO:0000313" key="14">
    <source>
        <dbReference type="Proteomes" id="UP001329151"/>
    </source>
</evidence>
<dbReference type="KEGG" id="lto:RGQ30_11850"/>
<evidence type="ECO:0000256" key="4">
    <source>
        <dbReference type="ARBA" id="ARBA00011245"/>
    </source>
</evidence>
<dbReference type="AlphaFoldDB" id="A0AA86IYB2"/>
<feature type="binding site" evidence="11">
    <location>
        <position position="14"/>
    </location>
    <ligand>
        <name>Mg(2+)</name>
        <dbReference type="ChEBI" id="CHEBI:18420"/>
        <label>2</label>
    </ligand>
</feature>
<dbReference type="InterPro" id="IPR050092">
    <property type="entry name" value="RNase_H"/>
</dbReference>
<accession>A0AA86IYB2</accession>
<evidence type="ECO:0000259" key="12">
    <source>
        <dbReference type="PROSITE" id="PS50879"/>
    </source>
</evidence>
<dbReference type="GO" id="GO:0000287">
    <property type="term" value="F:magnesium ion binding"/>
    <property type="evidence" value="ECO:0007669"/>
    <property type="project" value="UniProtKB-UniRule"/>
</dbReference>
<evidence type="ECO:0000256" key="9">
    <source>
        <dbReference type="ARBA" id="ARBA00022801"/>
    </source>
</evidence>
<dbReference type="GO" id="GO:0005737">
    <property type="term" value="C:cytoplasm"/>
    <property type="evidence" value="ECO:0007669"/>
    <property type="project" value="UniProtKB-SubCell"/>
</dbReference>
<dbReference type="Pfam" id="PF00075">
    <property type="entry name" value="RNase_H"/>
    <property type="match status" value="1"/>
</dbReference>
<evidence type="ECO:0000256" key="6">
    <source>
        <dbReference type="ARBA" id="ARBA00022722"/>
    </source>
</evidence>
<evidence type="ECO:0000256" key="7">
    <source>
        <dbReference type="ARBA" id="ARBA00022723"/>
    </source>
</evidence>
<organism evidence="13 14">
    <name type="scientific">Limnobacter thiooxidans</name>
    <dbReference type="NCBI Taxonomy" id="131080"/>
    <lineage>
        <taxon>Bacteria</taxon>
        <taxon>Pseudomonadati</taxon>
        <taxon>Pseudomonadota</taxon>
        <taxon>Betaproteobacteria</taxon>
        <taxon>Burkholderiales</taxon>
        <taxon>Burkholderiaceae</taxon>
        <taxon>Limnobacter</taxon>
    </lineage>
</organism>
<dbReference type="NCBIfam" id="NF001236">
    <property type="entry name" value="PRK00203.1"/>
    <property type="match status" value="1"/>
</dbReference>
<dbReference type="InterPro" id="IPR022892">
    <property type="entry name" value="RNaseHI"/>
</dbReference>
<comment type="catalytic activity">
    <reaction evidence="1 11">
        <text>Endonucleolytic cleavage to 5'-phosphomonoester.</text>
        <dbReference type="EC" id="3.1.26.4"/>
    </reaction>
</comment>
<keyword evidence="14" id="KW-1185">Reference proteome</keyword>
<dbReference type="FunFam" id="3.30.420.10:FF:000089">
    <property type="entry name" value="Ribonuclease H"/>
    <property type="match status" value="1"/>
</dbReference>
<evidence type="ECO:0000256" key="1">
    <source>
        <dbReference type="ARBA" id="ARBA00000077"/>
    </source>
</evidence>
<keyword evidence="8 11" id="KW-0255">Endonuclease</keyword>
<evidence type="ECO:0000256" key="2">
    <source>
        <dbReference type="ARBA" id="ARBA00004065"/>
    </source>
</evidence>
<feature type="binding site" evidence="11">
    <location>
        <position position="14"/>
    </location>
    <ligand>
        <name>Mg(2+)</name>
        <dbReference type="ChEBI" id="CHEBI:18420"/>
        <label>1</label>
    </ligand>
</feature>
<keyword evidence="7 11" id="KW-0479">Metal-binding</keyword>
<dbReference type="GO" id="GO:0004523">
    <property type="term" value="F:RNA-DNA hybrid ribonuclease activity"/>
    <property type="evidence" value="ECO:0007669"/>
    <property type="project" value="UniProtKB-UniRule"/>
</dbReference>
<evidence type="ECO:0000256" key="10">
    <source>
        <dbReference type="ARBA" id="ARBA00022842"/>
    </source>
</evidence>
<dbReference type="EC" id="3.1.26.4" evidence="5 11"/>
<keyword evidence="10 11" id="KW-0460">Magnesium</keyword>